<evidence type="ECO:0000313" key="3">
    <source>
        <dbReference type="Proteomes" id="UP000025047"/>
    </source>
</evidence>
<protein>
    <submittedName>
        <fullName evidence="2">Uncharacterized protein</fullName>
    </submittedName>
</protein>
<sequence>MQQGQAPVDRSIGLAGTCGWKIDPLRGRRGGNGECAGKCDNGGSGHVREA</sequence>
<reference evidence="2 3" key="1">
    <citation type="submission" date="2013-03" db="EMBL/GenBank/DDBJ databases">
        <authorList>
            <person name="Fiebig A."/>
            <person name="Goeker M."/>
            <person name="Klenk H.-P.P."/>
        </authorList>
    </citation>
    <scope>NUCLEOTIDE SEQUENCE [LARGE SCALE GENOMIC DNA]</scope>
    <source>
        <strain evidence="2 3">DSM 17492</strain>
    </source>
</reference>
<comment type="caution">
    <text evidence="2">The sequence shown here is derived from an EMBL/GenBank/DDBJ whole genome shotgun (WGS) entry which is preliminary data.</text>
</comment>
<dbReference type="AlphaFoldDB" id="A0A017HF55"/>
<dbReference type="Proteomes" id="UP000025047">
    <property type="component" value="Unassembled WGS sequence"/>
</dbReference>
<dbReference type="EMBL" id="APGJ01000004">
    <property type="protein sequence ID" value="EYD72793.1"/>
    <property type="molecule type" value="Genomic_DNA"/>
</dbReference>
<evidence type="ECO:0000256" key="1">
    <source>
        <dbReference type="SAM" id="MobiDB-lite"/>
    </source>
</evidence>
<organism evidence="2 3">
    <name type="scientific">Limimaricola hongkongensis DSM 17492</name>
    <dbReference type="NCBI Taxonomy" id="1122180"/>
    <lineage>
        <taxon>Bacteria</taxon>
        <taxon>Pseudomonadati</taxon>
        <taxon>Pseudomonadota</taxon>
        <taxon>Alphaproteobacteria</taxon>
        <taxon>Rhodobacterales</taxon>
        <taxon>Paracoccaceae</taxon>
        <taxon>Limimaricola</taxon>
    </lineage>
</organism>
<keyword evidence="3" id="KW-1185">Reference proteome</keyword>
<feature type="region of interest" description="Disordered" evidence="1">
    <location>
        <begin position="27"/>
        <end position="50"/>
    </location>
</feature>
<feature type="compositionally biased region" description="Gly residues" evidence="1">
    <location>
        <begin position="30"/>
        <end position="50"/>
    </location>
</feature>
<gene>
    <name evidence="2" type="ORF">Lokhon_01598</name>
</gene>
<accession>A0A017HF55</accession>
<evidence type="ECO:0000313" key="2">
    <source>
        <dbReference type="EMBL" id="EYD72793.1"/>
    </source>
</evidence>
<dbReference type="HOGENOM" id="CLU_3119467_0_0_5"/>
<name>A0A017HF55_9RHOB</name>
<proteinExistence type="predicted"/>